<dbReference type="PROSITE" id="PS01326">
    <property type="entry name" value="DAP_EPIMERASE"/>
    <property type="match status" value="1"/>
</dbReference>
<keyword evidence="5 8" id="KW-0457">Lysine biosynthesis</keyword>
<feature type="site" description="Could be important to modulate the pK values of the two catalytic cysteine residues" evidence="8">
    <location>
        <position position="224"/>
    </location>
</feature>
<keyword evidence="6 8" id="KW-0413">Isomerase</keyword>
<comment type="catalytic activity">
    <reaction evidence="7 8">
        <text>(2S,6S)-2,6-diaminopimelate = meso-2,6-diaminopimelate</text>
        <dbReference type="Rhea" id="RHEA:15393"/>
        <dbReference type="ChEBI" id="CHEBI:57609"/>
        <dbReference type="ChEBI" id="CHEBI:57791"/>
        <dbReference type="EC" id="5.1.1.7"/>
    </reaction>
</comment>
<dbReference type="GO" id="GO:0008837">
    <property type="term" value="F:diaminopimelate epimerase activity"/>
    <property type="evidence" value="ECO:0007669"/>
    <property type="project" value="UniProtKB-UniRule"/>
</dbReference>
<dbReference type="EC" id="5.1.1.7" evidence="3 8"/>
<comment type="subunit">
    <text evidence="8">Homodimer.</text>
</comment>
<feature type="active site" evidence="9">
    <location>
        <position position="81"/>
    </location>
</feature>
<dbReference type="STRING" id="1423734.FC83_GL002514"/>
<keyword evidence="8" id="KW-0963">Cytoplasm</keyword>
<dbReference type="NCBIfam" id="TIGR00652">
    <property type="entry name" value="DapF"/>
    <property type="match status" value="1"/>
</dbReference>
<comment type="pathway">
    <text evidence="1 8">Amino-acid biosynthesis; L-lysine biosynthesis via DAP pathway; DL-2,6-diaminopimelate from LL-2,6-diaminopimelate: step 1/1.</text>
</comment>
<evidence type="ECO:0000256" key="6">
    <source>
        <dbReference type="ARBA" id="ARBA00023235"/>
    </source>
</evidence>
<sequence length="329" mass="35946">MQIQLIKVHGSGNTFFLLDTSKLPQALSEAEIIQLTQKITDHQTGLLGGADGVLLVSDSKKAGASGRMRVINADGSEASMCGNGLRTVARYLTQKLHEDHFKVETMYQNLQVQKAADLASGVAAFRVEISPVSFAATDLKMHFGTKTQVINEVLPELSDTLKFTAVAVPNPHLISFVDEATLKGPELERIASYLNGANPYFPEGVNVSFVLLRGKDSIFVRTYERGVGFTNACGTAMSASSLLTALLYPDFAAFEDTLKVYNPGGMVKTIPHHRDQRYWIDLIGNATFQDRITLDLADALAGDYSQAQINPTHEQADYLKFVDTIQNIS</sequence>
<accession>A0A0R1Y2V2</accession>
<dbReference type="SUPFAM" id="SSF54506">
    <property type="entry name" value="Diaminopimelate epimerase-like"/>
    <property type="match status" value="2"/>
</dbReference>
<dbReference type="PANTHER" id="PTHR31689:SF0">
    <property type="entry name" value="DIAMINOPIMELATE EPIMERASE"/>
    <property type="match status" value="1"/>
</dbReference>
<feature type="binding site" evidence="8">
    <location>
        <position position="206"/>
    </location>
    <ligand>
        <name>substrate</name>
    </ligand>
</feature>
<feature type="binding site" evidence="8">
    <location>
        <position position="72"/>
    </location>
    <ligand>
        <name>substrate</name>
    </ligand>
</feature>
<dbReference type="Pfam" id="PF01678">
    <property type="entry name" value="DAP_epimerase"/>
    <property type="match status" value="2"/>
</dbReference>
<dbReference type="PATRIC" id="fig|1423734.3.peg.2550"/>
<dbReference type="Proteomes" id="UP000051236">
    <property type="component" value="Unassembled WGS sequence"/>
</dbReference>
<evidence type="ECO:0000256" key="1">
    <source>
        <dbReference type="ARBA" id="ARBA00005196"/>
    </source>
</evidence>
<evidence type="ECO:0000256" key="4">
    <source>
        <dbReference type="ARBA" id="ARBA00022605"/>
    </source>
</evidence>
<evidence type="ECO:0000313" key="10">
    <source>
        <dbReference type="EMBL" id="KRM36640.1"/>
    </source>
</evidence>
<feature type="binding site" evidence="8">
    <location>
        <position position="170"/>
    </location>
    <ligand>
        <name>substrate</name>
    </ligand>
</feature>
<dbReference type="Gene3D" id="3.10.310.10">
    <property type="entry name" value="Diaminopimelate Epimerase, Chain A, domain 1"/>
    <property type="match status" value="2"/>
</dbReference>
<dbReference type="UniPathway" id="UPA00034">
    <property type="reaction ID" value="UER00025"/>
</dbReference>
<dbReference type="EMBL" id="AZGA01000002">
    <property type="protein sequence ID" value="KRM36640.1"/>
    <property type="molecule type" value="Genomic_DNA"/>
</dbReference>
<gene>
    <name evidence="8" type="primary">dapF</name>
    <name evidence="10" type="ORF">FC83_GL002514</name>
</gene>
<comment type="function">
    <text evidence="8">Catalyzes the stereoinversion of LL-2,6-diaminopimelate (L,L-DAP) to meso-diaminopimelate (meso-DAP), a precursor of L-lysine and an essential component of the bacterial peptidoglycan.</text>
</comment>
<evidence type="ECO:0000256" key="9">
    <source>
        <dbReference type="PROSITE-ProRule" id="PRU10125"/>
    </source>
</evidence>
<dbReference type="PANTHER" id="PTHR31689">
    <property type="entry name" value="DIAMINOPIMELATE EPIMERASE, CHLOROPLASTIC"/>
    <property type="match status" value="1"/>
</dbReference>
<feature type="binding site" evidence="8">
    <location>
        <begin position="224"/>
        <end position="225"/>
    </location>
    <ligand>
        <name>substrate</name>
    </ligand>
</feature>
<dbReference type="GO" id="GO:0009089">
    <property type="term" value="P:lysine biosynthetic process via diaminopimelate"/>
    <property type="evidence" value="ECO:0007669"/>
    <property type="project" value="UniProtKB-UniRule"/>
</dbReference>
<dbReference type="eggNOG" id="COG0253">
    <property type="taxonomic scope" value="Bacteria"/>
</dbReference>
<dbReference type="GO" id="GO:0005829">
    <property type="term" value="C:cytosol"/>
    <property type="evidence" value="ECO:0007669"/>
    <property type="project" value="TreeGrafter"/>
</dbReference>
<evidence type="ECO:0000256" key="8">
    <source>
        <dbReference type="HAMAP-Rule" id="MF_00197"/>
    </source>
</evidence>
<comment type="caution">
    <text evidence="10">The sequence shown here is derived from an EMBL/GenBank/DDBJ whole genome shotgun (WGS) entry which is preliminary data.</text>
</comment>
<comment type="subcellular location">
    <subcellularLocation>
        <location evidence="8">Cytoplasm</location>
    </subcellularLocation>
</comment>
<evidence type="ECO:0000256" key="3">
    <source>
        <dbReference type="ARBA" id="ARBA00013080"/>
    </source>
</evidence>
<organism evidence="10 11">
    <name type="scientific">Agrilactobacillus composti DSM 18527 = JCM 14202</name>
    <dbReference type="NCBI Taxonomy" id="1423734"/>
    <lineage>
        <taxon>Bacteria</taxon>
        <taxon>Bacillati</taxon>
        <taxon>Bacillota</taxon>
        <taxon>Bacilli</taxon>
        <taxon>Lactobacillales</taxon>
        <taxon>Lactobacillaceae</taxon>
        <taxon>Agrilactobacillus</taxon>
    </lineage>
</organism>
<feature type="binding site" evidence="8">
    <location>
        <begin position="234"/>
        <end position="235"/>
    </location>
    <ligand>
        <name>substrate</name>
    </ligand>
</feature>
<feature type="active site" description="Proton donor" evidence="8">
    <location>
        <position position="81"/>
    </location>
</feature>
<feature type="site" description="Could be important to modulate the pK values of the two catalytic cysteine residues" evidence="8">
    <location>
        <position position="172"/>
    </location>
</feature>
<evidence type="ECO:0000256" key="5">
    <source>
        <dbReference type="ARBA" id="ARBA00023154"/>
    </source>
</evidence>
<dbReference type="InterPro" id="IPR001653">
    <property type="entry name" value="DAP_epimerase_DapF"/>
</dbReference>
<comment type="caution">
    <text evidence="8">Lacks conserved residue(s) required for the propagation of feature annotation.</text>
</comment>
<feature type="active site" description="Proton acceptor" evidence="8">
    <location>
        <position position="233"/>
    </location>
</feature>
<name>A0A0R1Y2V2_9LACO</name>
<keyword evidence="11" id="KW-1185">Reference proteome</keyword>
<evidence type="ECO:0000256" key="2">
    <source>
        <dbReference type="ARBA" id="ARBA00010219"/>
    </source>
</evidence>
<comment type="similarity">
    <text evidence="2 8">Belongs to the diaminopimelate epimerase family.</text>
</comment>
<dbReference type="InterPro" id="IPR018510">
    <property type="entry name" value="DAP_epimerase_AS"/>
</dbReference>
<proteinExistence type="inferred from homology"/>
<feature type="binding site" evidence="8">
    <location>
        <begin position="82"/>
        <end position="83"/>
    </location>
    <ligand>
        <name>substrate</name>
    </ligand>
</feature>
<keyword evidence="4 8" id="KW-0028">Amino-acid biosynthesis</keyword>
<reference evidence="10 11" key="1">
    <citation type="journal article" date="2015" name="Genome Announc.">
        <title>Expanding the biotechnology potential of lactobacilli through comparative genomics of 213 strains and associated genera.</title>
        <authorList>
            <person name="Sun Z."/>
            <person name="Harris H.M."/>
            <person name="McCann A."/>
            <person name="Guo C."/>
            <person name="Argimon S."/>
            <person name="Zhang W."/>
            <person name="Yang X."/>
            <person name="Jeffery I.B."/>
            <person name="Cooney J.C."/>
            <person name="Kagawa T.F."/>
            <person name="Liu W."/>
            <person name="Song Y."/>
            <person name="Salvetti E."/>
            <person name="Wrobel A."/>
            <person name="Rasinkangas P."/>
            <person name="Parkhill J."/>
            <person name="Rea M.C."/>
            <person name="O'Sullivan O."/>
            <person name="Ritari J."/>
            <person name="Douillard F.P."/>
            <person name="Paul Ross R."/>
            <person name="Yang R."/>
            <person name="Briner A.E."/>
            <person name="Felis G.E."/>
            <person name="de Vos W.M."/>
            <person name="Barrangou R."/>
            <person name="Klaenhammer T.R."/>
            <person name="Caufield P.W."/>
            <person name="Cui Y."/>
            <person name="Zhang H."/>
            <person name="O'Toole P.W."/>
        </authorList>
    </citation>
    <scope>NUCLEOTIDE SEQUENCE [LARGE SCALE GENOMIC DNA]</scope>
    <source>
        <strain evidence="10 11">DSM 18527</strain>
    </source>
</reference>
<protein>
    <recommendedName>
        <fullName evidence="3 8">Diaminopimelate epimerase</fullName>
        <shortName evidence="8">DAP epimerase</shortName>
        <ecNumber evidence="3 8">5.1.1.7</ecNumber>
    </recommendedName>
    <alternativeName>
        <fullName evidence="8">PLP-independent amino acid racemase</fullName>
    </alternativeName>
</protein>
<evidence type="ECO:0000313" key="11">
    <source>
        <dbReference type="Proteomes" id="UP000051236"/>
    </source>
</evidence>
<feature type="binding site" evidence="8">
    <location>
        <position position="13"/>
    </location>
    <ligand>
        <name>substrate</name>
    </ligand>
</feature>
<dbReference type="HAMAP" id="MF_00197">
    <property type="entry name" value="DAP_epimerase"/>
    <property type="match status" value="1"/>
</dbReference>
<dbReference type="AlphaFoldDB" id="A0A0R1Y2V2"/>
<evidence type="ECO:0000256" key="7">
    <source>
        <dbReference type="ARBA" id="ARBA00051712"/>
    </source>
</evidence>